<dbReference type="AlphaFoldDB" id="A0AAN9V9K7"/>
<organism evidence="1 2">
    <name type="scientific">Gryllus longicercus</name>
    <dbReference type="NCBI Taxonomy" id="2509291"/>
    <lineage>
        <taxon>Eukaryota</taxon>
        <taxon>Metazoa</taxon>
        <taxon>Ecdysozoa</taxon>
        <taxon>Arthropoda</taxon>
        <taxon>Hexapoda</taxon>
        <taxon>Insecta</taxon>
        <taxon>Pterygota</taxon>
        <taxon>Neoptera</taxon>
        <taxon>Polyneoptera</taxon>
        <taxon>Orthoptera</taxon>
        <taxon>Ensifera</taxon>
        <taxon>Gryllidea</taxon>
        <taxon>Grylloidea</taxon>
        <taxon>Gryllidae</taxon>
        <taxon>Gryllinae</taxon>
        <taxon>Gryllus</taxon>
    </lineage>
</organism>
<accession>A0AAN9V9K7</accession>
<comment type="caution">
    <text evidence="1">The sequence shown here is derived from an EMBL/GenBank/DDBJ whole genome shotgun (WGS) entry which is preliminary data.</text>
</comment>
<keyword evidence="2" id="KW-1185">Reference proteome</keyword>
<dbReference type="EMBL" id="JAZDUA010000406">
    <property type="protein sequence ID" value="KAK7793022.1"/>
    <property type="molecule type" value="Genomic_DNA"/>
</dbReference>
<evidence type="ECO:0000313" key="2">
    <source>
        <dbReference type="Proteomes" id="UP001378592"/>
    </source>
</evidence>
<dbReference type="Proteomes" id="UP001378592">
    <property type="component" value="Unassembled WGS sequence"/>
</dbReference>
<proteinExistence type="predicted"/>
<reference evidence="1 2" key="1">
    <citation type="submission" date="2024-03" db="EMBL/GenBank/DDBJ databases">
        <title>The genome assembly and annotation of the cricket Gryllus longicercus Weissman &amp; Gray.</title>
        <authorList>
            <person name="Szrajer S."/>
            <person name="Gray D."/>
            <person name="Ylla G."/>
        </authorList>
    </citation>
    <scope>NUCLEOTIDE SEQUENCE [LARGE SCALE GENOMIC DNA]</scope>
    <source>
        <strain evidence="1">DAG 2021-001</strain>
        <tissue evidence="1">Whole body minus gut</tissue>
    </source>
</reference>
<gene>
    <name evidence="1" type="ORF">R5R35_004454</name>
</gene>
<protein>
    <submittedName>
        <fullName evidence="1">Uncharacterized protein</fullName>
    </submittedName>
</protein>
<sequence length="86" mass="9949">MNFLTMILVQVQKHSVTWKMSSAAKQKNERCILFAGVFDAWKTADRNTRSESVFRFIIRTRRLPRGRNKIHKADRVVCANISSHSG</sequence>
<name>A0AAN9V9K7_9ORTH</name>
<evidence type="ECO:0000313" key="1">
    <source>
        <dbReference type="EMBL" id="KAK7793022.1"/>
    </source>
</evidence>